<dbReference type="AlphaFoldDB" id="A0A498QYR7"/>
<keyword evidence="4" id="KW-1185">Reference proteome</keyword>
<dbReference type="EMBL" id="UPHU01000001">
    <property type="protein sequence ID" value="VBA54492.1"/>
    <property type="molecule type" value="Genomic_DNA"/>
</dbReference>
<keyword evidence="3" id="KW-0378">Hydrolase</keyword>
<evidence type="ECO:0000313" key="3">
    <source>
        <dbReference type="EMBL" id="VBA54492.1"/>
    </source>
</evidence>
<evidence type="ECO:0000259" key="2">
    <source>
        <dbReference type="Pfam" id="PF03372"/>
    </source>
</evidence>
<protein>
    <submittedName>
        <fullName evidence="3">Sphingomyelinase</fullName>
        <ecNumber evidence="3">3.1.4.12</ecNumber>
    </submittedName>
</protein>
<evidence type="ECO:0000313" key="4">
    <source>
        <dbReference type="Proteomes" id="UP000268285"/>
    </source>
</evidence>
<dbReference type="Pfam" id="PF17963">
    <property type="entry name" value="Big_9"/>
    <property type="match status" value="1"/>
</dbReference>
<organism evidence="3 4">
    <name type="scientific">Mycobacterium pseudokansasii</name>
    <dbReference type="NCBI Taxonomy" id="2341080"/>
    <lineage>
        <taxon>Bacteria</taxon>
        <taxon>Bacillati</taxon>
        <taxon>Actinomycetota</taxon>
        <taxon>Actinomycetes</taxon>
        <taxon>Mycobacteriales</taxon>
        <taxon>Mycobacteriaceae</taxon>
        <taxon>Mycobacterium</taxon>
    </lineage>
</organism>
<dbReference type="Gene3D" id="2.60.40.3440">
    <property type="match status" value="1"/>
</dbReference>
<feature type="domain" description="Endonuclease/exonuclease/phosphatase" evidence="2">
    <location>
        <begin position="386"/>
        <end position="527"/>
    </location>
</feature>
<sequence>MGYARRIGGVWAITAVLLAGSTPTNPTVGYASPTDSGSSAGEWADVPSPPGGSDTAVAAVPGAAAAVPGAALPGAAAAVPGAALPGTAAAVPGAALPGAAAAVPGAALPGAAAGAPGAALPGASAQPVDPASIPDDLLNAVIDFLAAVRNGVVPVIFNRTPVATPQQVSIPINGSTGPVPFTAYDPDGNRMTFKVNPRGTPGGPQHGIVNINQQTASFTYTADPGFVGNDTFTVAVSDDTSLHVHGLAGYLGPFHGHDDVATVTVFVGGISTTTITGDFSILTYNIAGLPFPLSSAILPRFLYTKQIGQRLNSYYVANVQEDFAYHDFLVKKSDMPSQTPPSPPALLWPIGVPFSDGLNTLAQFKVKRLDRQTWWQCNADNCLTAKGFSYSQLQLPGGETIDLYNLHTNTGGGVLTNANLAQLTNYIQQNSGGRAVIVTGDFNALYSDDQSALLQFASNNSLTDAWVQVQGGPTSPPFAPTCKVGNECELLDKIFYRSGQGVTLTATAYSNEAPKFFNSNGQPLSDHSPPMVTFQYTADNVGP</sequence>
<dbReference type="Gene3D" id="3.60.10.10">
    <property type="entry name" value="Endonuclease/exonuclease/phosphatase"/>
    <property type="match status" value="1"/>
</dbReference>
<gene>
    <name evidence="3" type="primary">spmT</name>
    <name evidence="3" type="ORF">LAUMK142_04688</name>
</gene>
<dbReference type="InterPro" id="IPR005135">
    <property type="entry name" value="Endo/exonuclease/phosphatase"/>
</dbReference>
<proteinExistence type="predicted"/>
<name>A0A498QYR7_9MYCO</name>
<dbReference type="GO" id="GO:0004767">
    <property type="term" value="F:sphingomyelin phosphodiesterase activity"/>
    <property type="evidence" value="ECO:0007669"/>
    <property type="project" value="UniProtKB-EC"/>
</dbReference>
<dbReference type="SUPFAM" id="SSF56219">
    <property type="entry name" value="DNase I-like"/>
    <property type="match status" value="1"/>
</dbReference>
<dbReference type="RefSeq" id="WP_122502531.1">
    <property type="nucleotide sequence ID" value="NZ_UPHU01000001.1"/>
</dbReference>
<accession>A0A498QYR7</accession>
<feature type="region of interest" description="Disordered" evidence="1">
    <location>
        <begin position="24"/>
        <end position="54"/>
    </location>
</feature>
<dbReference type="EC" id="3.1.4.12" evidence="3"/>
<evidence type="ECO:0000256" key="1">
    <source>
        <dbReference type="SAM" id="MobiDB-lite"/>
    </source>
</evidence>
<dbReference type="Proteomes" id="UP000268285">
    <property type="component" value="Unassembled WGS sequence"/>
</dbReference>
<feature type="compositionally biased region" description="Polar residues" evidence="1">
    <location>
        <begin position="24"/>
        <end position="39"/>
    </location>
</feature>
<dbReference type="Pfam" id="PF03372">
    <property type="entry name" value="Exo_endo_phos"/>
    <property type="match status" value="1"/>
</dbReference>
<reference evidence="3 4" key="1">
    <citation type="submission" date="2018-09" db="EMBL/GenBank/DDBJ databases">
        <authorList>
            <person name="Tagini F."/>
        </authorList>
    </citation>
    <scope>NUCLEOTIDE SEQUENCE [LARGE SCALE GENOMIC DNA]</scope>
    <source>
        <strain evidence="3 4">MK142</strain>
    </source>
</reference>
<dbReference type="OrthoDB" id="9765195at2"/>
<dbReference type="InterPro" id="IPR036691">
    <property type="entry name" value="Endo/exonu/phosph_ase_sf"/>
</dbReference>